<evidence type="ECO:0000256" key="2">
    <source>
        <dbReference type="ARBA" id="ARBA00022933"/>
    </source>
</evidence>
<dbReference type="EMBL" id="CYXR01000021">
    <property type="protein sequence ID" value="CUN08012.1"/>
    <property type="molecule type" value="Genomic_DNA"/>
</dbReference>
<dbReference type="GO" id="GO:0030699">
    <property type="term" value="F:glycine reductase activity"/>
    <property type="evidence" value="ECO:0007669"/>
    <property type="project" value="UniProtKB-EC"/>
</dbReference>
<evidence type="ECO:0000256" key="6">
    <source>
        <dbReference type="ARBA" id="ARBA00047603"/>
    </source>
</evidence>
<dbReference type="Proteomes" id="UP000095727">
    <property type="component" value="Unassembled WGS sequence"/>
</dbReference>
<dbReference type="EC" id="1.21.4.2" evidence="9"/>
<keyword evidence="2" id="KW-0712">Selenocysteine</keyword>
<comment type="catalytic activity">
    <reaction evidence="6">
        <text>acetyl phosphate + [thioredoxin]-disulfide + NH4(+) + H2O = [thioredoxin]-dithiol + glycine + phosphate + H(+)</text>
        <dbReference type="Rhea" id="RHEA:12232"/>
        <dbReference type="Rhea" id="RHEA-COMP:10698"/>
        <dbReference type="Rhea" id="RHEA-COMP:10700"/>
        <dbReference type="ChEBI" id="CHEBI:15377"/>
        <dbReference type="ChEBI" id="CHEBI:15378"/>
        <dbReference type="ChEBI" id="CHEBI:22191"/>
        <dbReference type="ChEBI" id="CHEBI:28938"/>
        <dbReference type="ChEBI" id="CHEBI:29950"/>
        <dbReference type="ChEBI" id="CHEBI:43474"/>
        <dbReference type="ChEBI" id="CHEBI:50058"/>
        <dbReference type="ChEBI" id="CHEBI:57305"/>
        <dbReference type="EC" id="1.21.4.2"/>
    </reaction>
</comment>
<dbReference type="Pfam" id="PF04723">
    <property type="entry name" value="GRDA"/>
    <property type="match status" value="1"/>
</dbReference>
<dbReference type="Proteomes" id="UP000095362">
    <property type="component" value="Unassembled WGS sequence"/>
</dbReference>
<comment type="subunit">
    <text evidence="5">Monomer. Component of the glycine, sarcosine and betaine reductase complexes, together with components B and C.</text>
</comment>
<dbReference type="STRING" id="410072.ERS852525_00967"/>
<dbReference type="GO" id="GO:0033794">
    <property type="term" value="F:sarcosine reductase activity"/>
    <property type="evidence" value="ECO:0007669"/>
    <property type="project" value="UniProtKB-EC"/>
</dbReference>
<name>A0A173TYR6_9FIRM</name>
<evidence type="ECO:0000256" key="1">
    <source>
        <dbReference type="ARBA" id="ARBA00010866"/>
    </source>
</evidence>
<evidence type="ECO:0000313" key="9">
    <source>
        <dbReference type="EMBL" id="CUN08012.1"/>
    </source>
</evidence>
<keyword evidence="3 9" id="KW-0560">Oxidoreductase</keyword>
<reference evidence="11 12" key="1">
    <citation type="submission" date="2015-09" db="EMBL/GenBank/DDBJ databases">
        <authorList>
            <consortium name="Pathogen Informatics"/>
        </authorList>
    </citation>
    <scope>NUCLEOTIDE SEQUENCE [LARGE SCALE GENOMIC DNA]</scope>
    <source>
        <strain evidence="10 11">2789STDY5834866</strain>
        <strain evidence="9 12">2789STDY5834962</strain>
    </source>
</reference>
<evidence type="ECO:0000256" key="4">
    <source>
        <dbReference type="ARBA" id="ARBA00025583"/>
    </source>
</evidence>
<comment type="catalytic activity">
    <reaction evidence="7">
        <text>acetyl phosphate + trimethylamine + [thioredoxin]-disulfide + H2O = glycine betaine + [thioredoxin]-dithiol + phosphate + H(+)</text>
        <dbReference type="Rhea" id="RHEA:11848"/>
        <dbReference type="Rhea" id="RHEA-COMP:10698"/>
        <dbReference type="Rhea" id="RHEA-COMP:10700"/>
        <dbReference type="ChEBI" id="CHEBI:15377"/>
        <dbReference type="ChEBI" id="CHEBI:15378"/>
        <dbReference type="ChEBI" id="CHEBI:17750"/>
        <dbReference type="ChEBI" id="CHEBI:22191"/>
        <dbReference type="ChEBI" id="CHEBI:29950"/>
        <dbReference type="ChEBI" id="CHEBI:43474"/>
        <dbReference type="ChEBI" id="CHEBI:50058"/>
        <dbReference type="ChEBI" id="CHEBI:58389"/>
        <dbReference type="EC" id="1.21.4.4"/>
    </reaction>
</comment>
<dbReference type="InterPro" id="IPR006812">
    <property type="entry name" value="GRDA"/>
</dbReference>
<comment type="catalytic activity">
    <reaction evidence="8">
        <text>acetyl phosphate + methylamine + [thioredoxin]-disulfide + H2O = sarcosine + [thioredoxin]-dithiol + phosphate + H(+)</text>
        <dbReference type="Rhea" id="RHEA:12825"/>
        <dbReference type="Rhea" id="RHEA-COMP:10698"/>
        <dbReference type="Rhea" id="RHEA-COMP:10700"/>
        <dbReference type="ChEBI" id="CHEBI:15377"/>
        <dbReference type="ChEBI" id="CHEBI:15378"/>
        <dbReference type="ChEBI" id="CHEBI:22191"/>
        <dbReference type="ChEBI" id="CHEBI:29950"/>
        <dbReference type="ChEBI" id="CHEBI:43474"/>
        <dbReference type="ChEBI" id="CHEBI:50058"/>
        <dbReference type="ChEBI" id="CHEBI:57433"/>
        <dbReference type="ChEBI" id="CHEBI:59338"/>
        <dbReference type="EC" id="1.21.4.3"/>
    </reaction>
</comment>
<evidence type="ECO:0000313" key="12">
    <source>
        <dbReference type="Proteomes" id="UP000095727"/>
    </source>
</evidence>
<comment type="similarity">
    <text evidence="1">Belongs to the GrdA family.</text>
</comment>
<evidence type="ECO:0000256" key="8">
    <source>
        <dbReference type="ARBA" id="ARBA00048720"/>
    </source>
</evidence>
<comment type="function">
    <text evidence="4">In the first step of glycine, betaine and sarcosine reductases, the substrate is bound to component PB via a Schiff base intermediate. Then the PB-activated substrate is nucleophilically attacked by the selenol anion of component PA to transform it to a carboxymethylated selenoether and the respective amine. By action of component PC, acetyl phosphate is formed, leaving component PA in its oxidized state. Finally component PA becomes reduced by the thioredoxin system to start a new catalytic cycle of reductive deamination.</text>
</comment>
<accession>A0A173TYR6</accession>
<evidence type="ECO:0000313" key="11">
    <source>
        <dbReference type="Proteomes" id="UP000095362"/>
    </source>
</evidence>
<dbReference type="GO" id="GO:0030700">
    <property type="term" value="C:glycine reductase complex"/>
    <property type="evidence" value="ECO:0007669"/>
    <property type="project" value="InterPro"/>
</dbReference>
<dbReference type="EMBL" id="CYZK01000003">
    <property type="protein sequence ID" value="CUN75803.1"/>
    <property type="molecule type" value="Genomic_DNA"/>
</dbReference>
<sequence length="43" mass="4437">MAILKDKKVVIIGDRDGVPGPAIAECVKTAGGDVVFSSTECFV</sequence>
<organism evidence="9 12">
    <name type="scientific">Coprococcus comes</name>
    <dbReference type="NCBI Taxonomy" id="410072"/>
    <lineage>
        <taxon>Bacteria</taxon>
        <taxon>Bacillati</taxon>
        <taxon>Bacillota</taxon>
        <taxon>Clostridia</taxon>
        <taxon>Lachnospirales</taxon>
        <taxon>Lachnospiraceae</taxon>
        <taxon>Coprococcus</taxon>
    </lineage>
</organism>
<dbReference type="AlphaFoldDB" id="A0A173TYR6"/>
<evidence type="ECO:0000256" key="5">
    <source>
        <dbReference type="ARBA" id="ARBA00025846"/>
    </source>
</evidence>
<dbReference type="PaxDb" id="410072-ERS852525_00967"/>
<dbReference type="GO" id="GO:0033795">
    <property type="term" value="F:betaine reductase activity"/>
    <property type="evidence" value="ECO:0007669"/>
    <property type="project" value="UniProtKB-EC"/>
</dbReference>
<gene>
    <name evidence="9" type="primary">grdA_2</name>
    <name evidence="10" type="synonym">grdA_1</name>
    <name evidence="10" type="ORF">ERS852481_00779</name>
    <name evidence="9" type="ORF">ERS852574_02562</name>
</gene>
<protein>
    <submittedName>
        <fullName evidence="9">Glycine/sarcosine/betaine reductase complex component A</fullName>
        <ecNumber evidence="9">1.21.4.2</ecNumber>
    </submittedName>
</protein>
<evidence type="ECO:0000256" key="3">
    <source>
        <dbReference type="ARBA" id="ARBA00023002"/>
    </source>
</evidence>
<evidence type="ECO:0000256" key="7">
    <source>
        <dbReference type="ARBA" id="ARBA00048189"/>
    </source>
</evidence>
<proteinExistence type="inferred from homology"/>
<evidence type="ECO:0000313" key="10">
    <source>
        <dbReference type="EMBL" id="CUN75803.1"/>
    </source>
</evidence>